<dbReference type="InterPro" id="IPR050109">
    <property type="entry name" value="HTH-type_TetR-like_transc_reg"/>
</dbReference>
<dbReference type="Pfam" id="PF00440">
    <property type="entry name" value="TetR_N"/>
    <property type="match status" value="1"/>
</dbReference>
<dbReference type="PRINTS" id="PR00455">
    <property type="entry name" value="HTHTETR"/>
</dbReference>
<dbReference type="SUPFAM" id="SSF48498">
    <property type="entry name" value="Tetracyclin repressor-like, C-terminal domain"/>
    <property type="match status" value="1"/>
</dbReference>
<evidence type="ECO:0000256" key="1">
    <source>
        <dbReference type="ARBA" id="ARBA00023125"/>
    </source>
</evidence>
<organism evidence="4 5">
    <name type="scientific">Microtetraspora malaysiensis</name>
    <dbReference type="NCBI Taxonomy" id="161358"/>
    <lineage>
        <taxon>Bacteria</taxon>
        <taxon>Bacillati</taxon>
        <taxon>Actinomycetota</taxon>
        <taxon>Actinomycetes</taxon>
        <taxon>Streptosporangiales</taxon>
        <taxon>Streptosporangiaceae</taxon>
        <taxon>Microtetraspora</taxon>
    </lineage>
</organism>
<keyword evidence="5" id="KW-1185">Reference proteome</keyword>
<reference evidence="4 5" key="1">
    <citation type="submission" date="2024-10" db="EMBL/GenBank/DDBJ databases">
        <title>The Natural Products Discovery Center: Release of the First 8490 Sequenced Strains for Exploring Actinobacteria Biosynthetic Diversity.</title>
        <authorList>
            <person name="Kalkreuter E."/>
            <person name="Kautsar S.A."/>
            <person name="Yang D."/>
            <person name="Bader C.D."/>
            <person name="Teijaro C.N."/>
            <person name="Fluegel L."/>
            <person name="Davis C.M."/>
            <person name="Simpson J.R."/>
            <person name="Lauterbach L."/>
            <person name="Steele A.D."/>
            <person name="Gui C."/>
            <person name="Meng S."/>
            <person name="Li G."/>
            <person name="Viehrig K."/>
            <person name="Ye F."/>
            <person name="Su P."/>
            <person name="Kiefer A.F."/>
            <person name="Nichols A."/>
            <person name="Cepeda A.J."/>
            <person name="Yan W."/>
            <person name="Fan B."/>
            <person name="Jiang Y."/>
            <person name="Adhikari A."/>
            <person name="Zheng C.-J."/>
            <person name="Schuster L."/>
            <person name="Cowan T.M."/>
            <person name="Smanski M.J."/>
            <person name="Chevrette M.G."/>
            <person name="De Carvalho L.P.S."/>
            <person name="Shen B."/>
        </authorList>
    </citation>
    <scope>NUCLEOTIDE SEQUENCE [LARGE SCALE GENOMIC DNA]</scope>
    <source>
        <strain evidence="4 5">NPDC002173</strain>
    </source>
</reference>
<dbReference type="Gene3D" id="1.10.357.10">
    <property type="entry name" value="Tetracycline Repressor, domain 2"/>
    <property type="match status" value="1"/>
</dbReference>
<sequence>MGNREDLLAGAKRCLYEKGYTRTTARDIAAASGTSLASIGYHFRSTKALLNEALVDTMREWGDELERALGTDTGMRPGSQERFEAIWERVVGSFTERRPLWATQFETITQLDHLPELREAFGTGLEEARYGLAEIFDPDADPETLRVTGRLYQTLLSGLLSQWLIDPEHAPTGRDLAAAIRAVAAGFAR</sequence>
<evidence type="ECO:0000313" key="5">
    <source>
        <dbReference type="Proteomes" id="UP001602013"/>
    </source>
</evidence>
<gene>
    <name evidence="4" type="ORF">ACFYXI_36695</name>
</gene>
<protein>
    <submittedName>
        <fullName evidence="4">TetR/AcrR family transcriptional regulator</fullName>
    </submittedName>
</protein>
<feature type="DNA-binding region" description="H-T-H motif" evidence="2">
    <location>
        <begin position="24"/>
        <end position="43"/>
    </location>
</feature>
<keyword evidence="1 2" id="KW-0238">DNA-binding</keyword>
<dbReference type="InterPro" id="IPR001647">
    <property type="entry name" value="HTH_TetR"/>
</dbReference>
<dbReference type="PANTHER" id="PTHR30055:SF219">
    <property type="entry name" value="TRANSCRIPTIONAL REGULATORY PROTEIN"/>
    <property type="match status" value="1"/>
</dbReference>
<dbReference type="PROSITE" id="PS50977">
    <property type="entry name" value="HTH_TETR_2"/>
    <property type="match status" value="1"/>
</dbReference>
<proteinExistence type="predicted"/>
<accession>A0ABW6T1J0</accession>
<dbReference type="RefSeq" id="WP_387417332.1">
    <property type="nucleotide sequence ID" value="NZ_JBIASD010000040.1"/>
</dbReference>
<dbReference type="SUPFAM" id="SSF46689">
    <property type="entry name" value="Homeodomain-like"/>
    <property type="match status" value="1"/>
</dbReference>
<comment type="caution">
    <text evidence="4">The sequence shown here is derived from an EMBL/GenBank/DDBJ whole genome shotgun (WGS) entry which is preliminary data.</text>
</comment>
<dbReference type="InterPro" id="IPR036271">
    <property type="entry name" value="Tet_transcr_reg_TetR-rel_C_sf"/>
</dbReference>
<name>A0ABW6T1J0_9ACTN</name>
<dbReference type="Pfam" id="PF17940">
    <property type="entry name" value="TetR_C_31"/>
    <property type="match status" value="1"/>
</dbReference>
<dbReference type="InterPro" id="IPR041583">
    <property type="entry name" value="TetR_C_31"/>
</dbReference>
<dbReference type="Proteomes" id="UP001602013">
    <property type="component" value="Unassembled WGS sequence"/>
</dbReference>
<dbReference type="InterPro" id="IPR009057">
    <property type="entry name" value="Homeodomain-like_sf"/>
</dbReference>
<dbReference type="PANTHER" id="PTHR30055">
    <property type="entry name" value="HTH-TYPE TRANSCRIPTIONAL REGULATOR RUTR"/>
    <property type="match status" value="1"/>
</dbReference>
<evidence type="ECO:0000256" key="2">
    <source>
        <dbReference type="PROSITE-ProRule" id="PRU00335"/>
    </source>
</evidence>
<evidence type="ECO:0000259" key="3">
    <source>
        <dbReference type="PROSITE" id="PS50977"/>
    </source>
</evidence>
<feature type="domain" description="HTH tetR-type" evidence="3">
    <location>
        <begin position="1"/>
        <end position="61"/>
    </location>
</feature>
<dbReference type="EMBL" id="JBIASD010000040">
    <property type="protein sequence ID" value="MFF3671139.1"/>
    <property type="molecule type" value="Genomic_DNA"/>
</dbReference>
<evidence type="ECO:0000313" key="4">
    <source>
        <dbReference type="EMBL" id="MFF3671139.1"/>
    </source>
</evidence>